<evidence type="ECO:0000313" key="9">
    <source>
        <dbReference type="EMBL" id="MCV7229040.1"/>
    </source>
</evidence>
<evidence type="ECO:0000259" key="7">
    <source>
        <dbReference type="Pfam" id="PF02770"/>
    </source>
</evidence>
<dbReference type="Pfam" id="PF02771">
    <property type="entry name" value="Acyl-CoA_dh_N"/>
    <property type="match status" value="1"/>
</dbReference>
<sequence>MGRQRSGYPVSAHDELDADAREFLAVVNDFCQSRVAPRAQEIDLTGEFFPDLLAEAAALGLQGLIFSEDGKIDPAMFALAHETTELIASYSGAVALGISIARLHGYLLAAYAPSEIRDRWLPGLMDGTIRGAFALSEPHSGTDIRAGRTVATTIDADTVSITGEKAWITQSPAAHFCIVLAKLESADRDAPTAAFVVPLDHEGVTVGKDEPMSGFRGMPMANVHFDGARLPSTARLHVDGFRGMLEGLNLARLDAGCYGVGFIRAALRETSTYVRDREAFGKTLGDLQIVQEKLGHMHADYLAARGLLRSGVESFAAGGGGDAHLISAAKMFASDAAMRHTTEAVQLHGGYGVHLHYPVQRLMRDAKITQIIDGTSEIHALMLGRAAARADWSLIDIHA</sequence>
<dbReference type="SUPFAM" id="SSF47203">
    <property type="entry name" value="Acyl-CoA dehydrogenase C-terminal domain-like"/>
    <property type="match status" value="1"/>
</dbReference>
<dbReference type="Pfam" id="PF00441">
    <property type="entry name" value="Acyl-CoA_dh_1"/>
    <property type="match status" value="1"/>
</dbReference>
<gene>
    <name evidence="9" type="ORF">H7J73_23780</name>
</gene>
<dbReference type="InterPro" id="IPR006089">
    <property type="entry name" value="Acyl-CoA_DH_CS"/>
</dbReference>
<comment type="cofactor">
    <cofactor evidence="1 5">
        <name>FAD</name>
        <dbReference type="ChEBI" id="CHEBI:57692"/>
    </cofactor>
</comment>
<organism evidence="9 10">
    <name type="scientific">Mycolicibacterium komossense</name>
    <dbReference type="NCBI Taxonomy" id="1779"/>
    <lineage>
        <taxon>Bacteria</taxon>
        <taxon>Bacillati</taxon>
        <taxon>Actinomycetota</taxon>
        <taxon>Actinomycetes</taxon>
        <taxon>Mycobacteriales</taxon>
        <taxon>Mycobacteriaceae</taxon>
        <taxon>Mycolicibacterium</taxon>
    </lineage>
</organism>
<dbReference type="PANTHER" id="PTHR43884">
    <property type="entry name" value="ACYL-COA DEHYDROGENASE"/>
    <property type="match status" value="1"/>
</dbReference>
<evidence type="ECO:0000256" key="4">
    <source>
        <dbReference type="ARBA" id="ARBA00022827"/>
    </source>
</evidence>
<evidence type="ECO:0000259" key="6">
    <source>
        <dbReference type="Pfam" id="PF00441"/>
    </source>
</evidence>
<feature type="domain" description="Acyl-CoA oxidase/dehydrogenase middle" evidence="7">
    <location>
        <begin position="132"/>
        <end position="227"/>
    </location>
</feature>
<evidence type="ECO:0000256" key="1">
    <source>
        <dbReference type="ARBA" id="ARBA00001974"/>
    </source>
</evidence>
<dbReference type="InterPro" id="IPR009075">
    <property type="entry name" value="AcylCo_DH/oxidase_C"/>
</dbReference>
<dbReference type="Gene3D" id="1.20.140.10">
    <property type="entry name" value="Butyryl-CoA Dehydrogenase, subunit A, domain 3"/>
    <property type="match status" value="1"/>
</dbReference>
<feature type="domain" description="Acyl-CoA dehydrogenase/oxidase N-terminal" evidence="8">
    <location>
        <begin position="19"/>
        <end position="127"/>
    </location>
</feature>
<protein>
    <submittedName>
        <fullName evidence="9">Acyl-CoA dehydrogenase family protein</fullName>
    </submittedName>
</protein>
<dbReference type="InterPro" id="IPR037069">
    <property type="entry name" value="AcylCoA_DH/ox_N_sf"/>
</dbReference>
<comment type="caution">
    <text evidence="9">The sequence shown here is derived from an EMBL/GenBank/DDBJ whole genome shotgun (WGS) entry which is preliminary data.</text>
</comment>
<dbReference type="Pfam" id="PF02770">
    <property type="entry name" value="Acyl-CoA_dh_M"/>
    <property type="match status" value="1"/>
</dbReference>
<evidence type="ECO:0000259" key="8">
    <source>
        <dbReference type="Pfam" id="PF02771"/>
    </source>
</evidence>
<dbReference type="Gene3D" id="2.40.110.10">
    <property type="entry name" value="Butyryl-CoA Dehydrogenase, subunit A, domain 2"/>
    <property type="match status" value="1"/>
</dbReference>
<evidence type="ECO:0000256" key="5">
    <source>
        <dbReference type="RuleBase" id="RU362125"/>
    </source>
</evidence>
<keyword evidence="4 5" id="KW-0274">FAD</keyword>
<dbReference type="SUPFAM" id="SSF56645">
    <property type="entry name" value="Acyl-CoA dehydrogenase NM domain-like"/>
    <property type="match status" value="1"/>
</dbReference>
<dbReference type="InterPro" id="IPR046373">
    <property type="entry name" value="Acyl-CoA_Oxase/DH_mid-dom_sf"/>
</dbReference>
<dbReference type="InterPro" id="IPR036250">
    <property type="entry name" value="AcylCo_DH-like_C"/>
</dbReference>
<keyword evidence="10" id="KW-1185">Reference proteome</keyword>
<dbReference type="InterPro" id="IPR006091">
    <property type="entry name" value="Acyl-CoA_Oxase/DH_mid-dom"/>
</dbReference>
<dbReference type="Proteomes" id="UP001526201">
    <property type="component" value="Unassembled WGS sequence"/>
</dbReference>
<dbReference type="EMBL" id="JACKTY010000039">
    <property type="protein sequence ID" value="MCV7229040.1"/>
    <property type="molecule type" value="Genomic_DNA"/>
</dbReference>
<evidence type="ECO:0000256" key="3">
    <source>
        <dbReference type="ARBA" id="ARBA00022630"/>
    </source>
</evidence>
<proteinExistence type="inferred from homology"/>
<dbReference type="PANTHER" id="PTHR43884:SF12">
    <property type="entry name" value="ISOVALERYL-COA DEHYDROGENASE, MITOCHONDRIAL-RELATED"/>
    <property type="match status" value="1"/>
</dbReference>
<dbReference type="InterPro" id="IPR009100">
    <property type="entry name" value="AcylCoA_DH/oxidase_NM_dom_sf"/>
</dbReference>
<feature type="domain" description="Acyl-CoA dehydrogenase/oxidase C-terminal" evidence="6">
    <location>
        <begin position="239"/>
        <end position="386"/>
    </location>
</feature>
<comment type="similarity">
    <text evidence="2 5">Belongs to the acyl-CoA dehydrogenase family.</text>
</comment>
<keyword evidence="3 5" id="KW-0285">Flavoprotein</keyword>
<keyword evidence="5" id="KW-0560">Oxidoreductase</keyword>
<evidence type="ECO:0000313" key="10">
    <source>
        <dbReference type="Proteomes" id="UP001526201"/>
    </source>
</evidence>
<reference evidence="9 10" key="1">
    <citation type="journal article" date="2022" name="BMC Genomics">
        <title>Comparative genome analysis of mycobacteria focusing on tRNA and non-coding RNA.</title>
        <authorList>
            <person name="Behra P.R.K."/>
            <person name="Pettersson B.M.F."/>
            <person name="Ramesh M."/>
            <person name="Das S."/>
            <person name="Dasgupta S."/>
            <person name="Kirsebom L.A."/>
        </authorList>
    </citation>
    <scope>NUCLEOTIDE SEQUENCE [LARGE SCALE GENOMIC DNA]</scope>
    <source>
        <strain evidence="9 10">DSM 44078</strain>
    </source>
</reference>
<evidence type="ECO:0000256" key="2">
    <source>
        <dbReference type="ARBA" id="ARBA00009347"/>
    </source>
</evidence>
<dbReference type="PROSITE" id="PS00072">
    <property type="entry name" value="ACYL_COA_DH_1"/>
    <property type="match status" value="1"/>
</dbReference>
<accession>A0ABT3CHU9</accession>
<dbReference type="Gene3D" id="1.10.540.10">
    <property type="entry name" value="Acyl-CoA dehydrogenase/oxidase, N-terminal domain"/>
    <property type="match status" value="1"/>
</dbReference>
<dbReference type="InterPro" id="IPR013786">
    <property type="entry name" value="AcylCoA_DH/ox_N"/>
</dbReference>
<name>A0ABT3CHU9_9MYCO</name>